<evidence type="ECO:0000256" key="1">
    <source>
        <dbReference type="SAM" id="Phobius"/>
    </source>
</evidence>
<accession>A0A3G3BYB9</accession>
<keyword evidence="3" id="KW-1185">Reference proteome</keyword>
<organism evidence="2 3">
    <name type="scientific">Edwardsiella phage Edno5</name>
    <dbReference type="NCBI Taxonomy" id="2419942"/>
    <lineage>
        <taxon>Viruses</taxon>
        <taxon>Duplodnaviria</taxon>
        <taxon>Heunggongvirae</taxon>
        <taxon>Uroviricota</taxon>
        <taxon>Caudoviricetes</taxon>
        <taxon>Gofduovirus</taxon>
        <taxon>Gofduovirus edno5</taxon>
    </lineage>
</organism>
<gene>
    <name evidence="2" type="ORF">Edno5_0051</name>
</gene>
<sequence length="134" mass="16092">MIDNDTIKVIEKIIHILPLLSFLFALLSFSIGIVVGHYQAIRRDKRKEFNEIAEPLLEYYEELLIQLQHEDYFSTTKFPIEILGKVERRLKTRKQPEFNHLMKYIIAMQHPKTDDDKMLLIKKIKRMCKIIHLR</sequence>
<reference evidence="2 3" key="1">
    <citation type="submission" date="2018-09" db="EMBL/GenBank/DDBJ databases">
        <title>Genomic characterization of Edwardsiella anguillarum, isolated from Greek aquaculture.</title>
        <authorList>
            <person name="Katharios P."/>
            <person name="Kalatzis P.G."/>
            <person name="Kokkari C."/>
            <person name="Wang Q."/>
        </authorList>
    </citation>
    <scope>NUCLEOTIDE SEQUENCE [LARGE SCALE GENOMIC DNA]</scope>
</reference>
<evidence type="ECO:0000313" key="2">
    <source>
        <dbReference type="EMBL" id="AYP69214.1"/>
    </source>
</evidence>
<name>A0A3G3BYB9_9CAUD</name>
<keyword evidence="1" id="KW-0472">Membrane</keyword>
<dbReference type="EMBL" id="MH898687">
    <property type="protein sequence ID" value="AYP69214.1"/>
    <property type="molecule type" value="Genomic_DNA"/>
</dbReference>
<evidence type="ECO:0000313" key="3">
    <source>
        <dbReference type="Proteomes" id="UP000275234"/>
    </source>
</evidence>
<protein>
    <submittedName>
        <fullName evidence="2">Uncharacterized protein</fullName>
    </submittedName>
</protein>
<dbReference type="Proteomes" id="UP000275234">
    <property type="component" value="Segment"/>
</dbReference>
<keyword evidence="1" id="KW-1133">Transmembrane helix</keyword>
<proteinExistence type="predicted"/>
<feature type="transmembrane region" description="Helical" evidence="1">
    <location>
        <begin position="13"/>
        <end position="38"/>
    </location>
</feature>
<keyword evidence="1" id="KW-0812">Transmembrane</keyword>